<dbReference type="InterPro" id="IPR029479">
    <property type="entry name" value="Nitroreductase"/>
</dbReference>
<dbReference type="InterPro" id="IPR000415">
    <property type="entry name" value="Nitroreductase-like"/>
</dbReference>
<reference evidence="5 6" key="1">
    <citation type="journal article" date="2011" name="EMBO J.">
        <title>Structural diversity of bacterial flagellar motors.</title>
        <authorList>
            <person name="Chen S."/>
            <person name="Beeby M."/>
            <person name="Murphy G.E."/>
            <person name="Leadbetter J.R."/>
            <person name="Hendrixson D.R."/>
            <person name="Briegel A."/>
            <person name="Li Z."/>
            <person name="Shi J."/>
            <person name="Tocheva E.I."/>
            <person name="Muller A."/>
            <person name="Dobro M.J."/>
            <person name="Jensen G.J."/>
        </authorList>
    </citation>
    <scope>NUCLEOTIDE SEQUENCE [LARGE SCALE GENOMIC DNA]</scope>
    <source>
        <strain evidence="5 6">DSM 6540</strain>
    </source>
</reference>
<keyword evidence="1" id="KW-0285">Flavoprotein</keyword>
<dbReference type="EMBL" id="AFGF01000065">
    <property type="protein sequence ID" value="EGO64326.1"/>
    <property type="molecule type" value="Genomic_DNA"/>
</dbReference>
<dbReference type="eggNOG" id="COG0778">
    <property type="taxonomic scope" value="Bacteria"/>
</dbReference>
<protein>
    <submittedName>
        <fullName evidence="5">Nitroreductase</fullName>
    </submittedName>
</protein>
<dbReference type="OrthoDB" id="9812105at2"/>
<dbReference type="InterPro" id="IPR050627">
    <property type="entry name" value="Nitroreductase/BluB"/>
</dbReference>
<feature type="domain" description="Nitroreductase" evidence="4">
    <location>
        <begin position="4"/>
        <end position="54"/>
    </location>
</feature>
<gene>
    <name evidence="5" type="ORF">ALO_08585</name>
</gene>
<dbReference type="CDD" id="cd02150">
    <property type="entry name" value="nitroreductase"/>
    <property type="match status" value="1"/>
</dbReference>
<organism evidence="5 6">
    <name type="scientific">Acetonema longum DSM 6540</name>
    <dbReference type="NCBI Taxonomy" id="1009370"/>
    <lineage>
        <taxon>Bacteria</taxon>
        <taxon>Bacillati</taxon>
        <taxon>Bacillota</taxon>
        <taxon>Negativicutes</taxon>
        <taxon>Acetonemataceae</taxon>
        <taxon>Acetonema</taxon>
    </lineage>
</organism>
<sequence length="166" mass="18668">MNNILSRRSIRRYLSRTVAETDIQELLQAAMAAPSAENGQPWHFIVIDDRQLLDSIPRIHPYSHMLREAPVAILVCGETNQEPSKEFWVQDCSAATENILLAAHAKGLGSVWLGIYPLEDRVIAFKEKFSLPDKIIPLALLPIGYPAEEKAPANRYAAARVHKNTW</sequence>
<dbReference type="Gene3D" id="3.40.109.10">
    <property type="entry name" value="NADH Oxidase"/>
    <property type="match status" value="1"/>
</dbReference>
<evidence type="ECO:0000256" key="1">
    <source>
        <dbReference type="ARBA" id="ARBA00022630"/>
    </source>
</evidence>
<name>F7NI19_9FIRM</name>
<dbReference type="PANTHER" id="PTHR23026:SF90">
    <property type="entry name" value="IODOTYROSINE DEIODINASE 1"/>
    <property type="match status" value="1"/>
</dbReference>
<proteinExistence type="predicted"/>
<keyword evidence="6" id="KW-1185">Reference proteome</keyword>
<dbReference type="AlphaFoldDB" id="F7NI19"/>
<evidence type="ECO:0000313" key="6">
    <source>
        <dbReference type="Proteomes" id="UP000003240"/>
    </source>
</evidence>
<dbReference type="GO" id="GO:0016491">
    <property type="term" value="F:oxidoreductase activity"/>
    <property type="evidence" value="ECO:0007669"/>
    <property type="project" value="UniProtKB-KW"/>
</dbReference>
<evidence type="ECO:0000313" key="5">
    <source>
        <dbReference type="EMBL" id="EGO64326.1"/>
    </source>
</evidence>
<dbReference type="PANTHER" id="PTHR23026">
    <property type="entry name" value="NADPH NITROREDUCTASE"/>
    <property type="match status" value="1"/>
</dbReference>
<evidence type="ECO:0000256" key="3">
    <source>
        <dbReference type="ARBA" id="ARBA00023002"/>
    </source>
</evidence>
<dbReference type="Proteomes" id="UP000003240">
    <property type="component" value="Unassembled WGS sequence"/>
</dbReference>
<dbReference type="RefSeq" id="WP_004094677.1">
    <property type="nucleotide sequence ID" value="NZ_AFGF01000065.1"/>
</dbReference>
<feature type="domain" description="Nitroreductase" evidence="4">
    <location>
        <begin position="62"/>
        <end position="145"/>
    </location>
</feature>
<accession>F7NI19</accession>
<dbReference type="Pfam" id="PF00881">
    <property type="entry name" value="Nitroreductase"/>
    <property type="match status" value="2"/>
</dbReference>
<evidence type="ECO:0000259" key="4">
    <source>
        <dbReference type="Pfam" id="PF00881"/>
    </source>
</evidence>
<dbReference type="SUPFAM" id="SSF55469">
    <property type="entry name" value="FMN-dependent nitroreductase-like"/>
    <property type="match status" value="1"/>
</dbReference>
<keyword evidence="3" id="KW-0560">Oxidoreductase</keyword>
<comment type="caution">
    <text evidence="5">The sequence shown here is derived from an EMBL/GenBank/DDBJ whole genome shotgun (WGS) entry which is preliminary data.</text>
</comment>
<dbReference type="STRING" id="1009370.ALO_08585"/>
<evidence type="ECO:0000256" key="2">
    <source>
        <dbReference type="ARBA" id="ARBA00022643"/>
    </source>
</evidence>
<keyword evidence="2" id="KW-0288">FMN</keyword>